<keyword evidence="2" id="KW-0812">Transmembrane</keyword>
<protein>
    <submittedName>
        <fullName evidence="3">Uncharacterized protein</fullName>
    </submittedName>
</protein>
<evidence type="ECO:0000313" key="4">
    <source>
        <dbReference type="Proteomes" id="UP000799772"/>
    </source>
</evidence>
<dbReference type="EMBL" id="ML978132">
    <property type="protein sequence ID" value="KAF2095141.1"/>
    <property type="molecule type" value="Genomic_DNA"/>
</dbReference>
<feature type="transmembrane region" description="Helical" evidence="2">
    <location>
        <begin position="84"/>
        <end position="108"/>
    </location>
</feature>
<evidence type="ECO:0000256" key="1">
    <source>
        <dbReference type="SAM" id="MobiDB-lite"/>
    </source>
</evidence>
<reference evidence="3" key="1">
    <citation type="journal article" date="2020" name="Stud. Mycol.">
        <title>101 Dothideomycetes genomes: a test case for predicting lifestyles and emergence of pathogens.</title>
        <authorList>
            <person name="Haridas S."/>
            <person name="Albert R."/>
            <person name="Binder M."/>
            <person name="Bloem J."/>
            <person name="Labutti K."/>
            <person name="Salamov A."/>
            <person name="Andreopoulos B."/>
            <person name="Baker S."/>
            <person name="Barry K."/>
            <person name="Bills G."/>
            <person name="Bluhm B."/>
            <person name="Cannon C."/>
            <person name="Castanera R."/>
            <person name="Culley D."/>
            <person name="Daum C."/>
            <person name="Ezra D."/>
            <person name="Gonzalez J."/>
            <person name="Henrissat B."/>
            <person name="Kuo A."/>
            <person name="Liang C."/>
            <person name="Lipzen A."/>
            <person name="Lutzoni F."/>
            <person name="Magnuson J."/>
            <person name="Mondo S."/>
            <person name="Nolan M."/>
            <person name="Ohm R."/>
            <person name="Pangilinan J."/>
            <person name="Park H.-J."/>
            <person name="Ramirez L."/>
            <person name="Alfaro M."/>
            <person name="Sun H."/>
            <person name="Tritt A."/>
            <person name="Yoshinaga Y."/>
            <person name="Zwiers L.-H."/>
            <person name="Turgeon B."/>
            <person name="Goodwin S."/>
            <person name="Spatafora J."/>
            <person name="Crous P."/>
            <person name="Grigoriev I."/>
        </authorList>
    </citation>
    <scope>NUCLEOTIDE SEQUENCE</scope>
    <source>
        <strain evidence="3">CBS 133067</strain>
    </source>
</reference>
<keyword evidence="2" id="KW-1133">Transmembrane helix</keyword>
<feature type="transmembrane region" description="Helical" evidence="2">
    <location>
        <begin position="128"/>
        <end position="154"/>
    </location>
</feature>
<sequence length="256" mass="27674">MANLNSAQSQDDARISNRQQNHAISSKTSTGLPSSMELLDWFQELFSSGTTLGSFGAGFTLIIVTQDPSDLKPTTFAPSTVRVFAAISSLLFVLTVLLCQGCKLAFMFQKESIAIALERHSCPITKKVLDIVSLALQVFVLTAFLFFSLVILAFVKSVGIIGVAVTGLLVLAAIVVWALQLSGKFNDTTGQGAIVAVFSGEARPMIRSRRKRRVVEEKAVVPATDRDAARSKQVHFANEHLGNCNGAERTLDARRS</sequence>
<evidence type="ECO:0000313" key="3">
    <source>
        <dbReference type="EMBL" id="KAF2095141.1"/>
    </source>
</evidence>
<accession>A0A9P4M1Z1</accession>
<feature type="transmembrane region" description="Helical" evidence="2">
    <location>
        <begin position="45"/>
        <end position="64"/>
    </location>
</feature>
<comment type="caution">
    <text evidence="3">The sequence shown here is derived from an EMBL/GenBank/DDBJ whole genome shotgun (WGS) entry which is preliminary data.</text>
</comment>
<feature type="region of interest" description="Disordered" evidence="1">
    <location>
        <begin position="1"/>
        <end position="30"/>
    </location>
</feature>
<gene>
    <name evidence="3" type="ORF">NA57DRAFT_79626</name>
</gene>
<evidence type="ECO:0000256" key="2">
    <source>
        <dbReference type="SAM" id="Phobius"/>
    </source>
</evidence>
<organism evidence="3 4">
    <name type="scientific">Rhizodiscina lignyota</name>
    <dbReference type="NCBI Taxonomy" id="1504668"/>
    <lineage>
        <taxon>Eukaryota</taxon>
        <taxon>Fungi</taxon>
        <taxon>Dikarya</taxon>
        <taxon>Ascomycota</taxon>
        <taxon>Pezizomycotina</taxon>
        <taxon>Dothideomycetes</taxon>
        <taxon>Pleosporomycetidae</taxon>
        <taxon>Aulographales</taxon>
        <taxon>Rhizodiscinaceae</taxon>
        <taxon>Rhizodiscina</taxon>
    </lineage>
</organism>
<proteinExistence type="predicted"/>
<keyword evidence="4" id="KW-1185">Reference proteome</keyword>
<feature type="transmembrane region" description="Helical" evidence="2">
    <location>
        <begin position="160"/>
        <end position="179"/>
    </location>
</feature>
<dbReference type="OrthoDB" id="3599804at2759"/>
<name>A0A9P4M1Z1_9PEZI</name>
<dbReference type="Proteomes" id="UP000799772">
    <property type="component" value="Unassembled WGS sequence"/>
</dbReference>
<keyword evidence="2" id="KW-0472">Membrane</keyword>
<dbReference type="AlphaFoldDB" id="A0A9P4M1Z1"/>